<dbReference type="AlphaFoldDB" id="A0A517YKB9"/>
<organism evidence="2 3">
    <name type="scientific">Anatilimnocola aggregata</name>
    <dbReference type="NCBI Taxonomy" id="2528021"/>
    <lineage>
        <taxon>Bacteria</taxon>
        <taxon>Pseudomonadati</taxon>
        <taxon>Planctomycetota</taxon>
        <taxon>Planctomycetia</taxon>
        <taxon>Pirellulales</taxon>
        <taxon>Pirellulaceae</taxon>
        <taxon>Anatilimnocola</taxon>
    </lineage>
</organism>
<keyword evidence="3" id="KW-1185">Reference proteome</keyword>
<feature type="compositionally biased region" description="Basic and acidic residues" evidence="1">
    <location>
        <begin position="95"/>
        <end position="112"/>
    </location>
</feature>
<evidence type="ECO:0000313" key="3">
    <source>
        <dbReference type="Proteomes" id="UP000315017"/>
    </source>
</evidence>
<sequence>MTAQLHIEMHQDHHLWESEIKFWRADLHAWQLECKKAWDQWKELETSLKKHEESLREHAASIRLDEERIAAHEHSIAEFEMGGTGTDLPGLVPKHKAEADRQTQQRTKHEELKRHHHEFIAHWGQLVKVLQRLA</sequence>
<proteinExistence type="predicted"/>
<evidence type="ECO:0000313" key="2">
    <source>
        <dbReference type="EMBL" id="QDU30674.1"/>
    </source>
</evidence>
<reference evidence="2 3" key="1">
    <citation type="submission" date="2019-02" db="EMBL/GenBank/DDBJ databases">
        <title>Deep-cultivation of Planctomycetes and their phenomic and genomic characterization uncovers novel biology.</title>
        <authorList>
            <person name="Wiegand S."/>
            <person name="Jogler M."/>
            <person name="Boedeker C."/>
            <person name="Pinto D."/>
            <person name="Vollmers J."/>
            <person name="Rivas-Marin E."/>
            <person name="Kohn T."/>
            <person name="Peeters S.H."/>
            <person name="Heuer A."/>
            <person name="Rast P."/>
            <person name="Oberbeckmann S."/>
            <person name="Bunk B."/>
            <person name="Jeske O."/>
            <person name="Meyerdierks A."/>
            <person name="Storesund J.E."/>
            <person name="Kallscheuer N."/>
            <person name="Luecker S."/>
            <person name="Lage O.M."/>
            <person name="Pohl T."/>
            <person name="Merkel B.J."/>
            <person name="Hornburger P."/>
            <person name="Mueller R.-W."/>
            <person name="Bruemmer F."/>
            <person name="Labrenz M."/>
            <person name="Spormann A.M."/>
            <person name="Op den Camp H."/>
            <person name="Overmann J."/>
            <person name="Amann R."/>
            <person name="Jetten M.S.M."/>
            <person name="Mascher T."/>
            <person name="Medema M.H."/>
            <person name="Devos D.P."/>
            <person name="Kaster A.-K."/>
            <person name="Ovreas L."/>
            <person name="Rohde M."/>
            <person name="Galperin M.Y."/>
            <person name="Jogler C."/>
        </authorList>
    </citation>
    <scope>NUCLEOTIDE SEQUENCE [LARGE SCALE GENOMIC DNA]</scope>
    <source>
        <strain evidence="2 3">ETA_A8</strain>
    </source>
</reference>
<dbReference type="KEGG" id="aagg:ETAA8_58210"/>
<evidence type="ECO:0000256" key="1">
    <source>
        <dbReference type="SAM" id="MobiDB-lite"/>
    </source>
</evidence>
<protein>
    <submittedName>
        <fullName evidence="2">Uncharacterized protein</fullName>
    </submittedName>
</protein>
<dbReference type="OrthoDB" id="280445at2"/>
<feature type="region of interest" description="Disordered" evidence="1">
    <location>
        <begin position="77"/>
        <end position="112"/>
    </location>
</feature>
<dbReference type="RefSeq" id="WP_145096541.1">
    <property type="nucleotide sequence ID" value="NZ_CP036274.1"/>
</dbReference>
<name>A0A517YKB9_9BACT</name>
<accession>A0A517YKB9</accession>
<dbReference type="EMBL" id="CP036274">
    <property type="protein sequence ID" value="QDU30674.1"/>
    <property type="molecule type" value="Genomic_DNA"/>
</dbReference>
<dbReference type="Proteomes" id="UP000315017">
    <property type="component" value="Chromosome"/>
</dbReference>
<gene>
    <name evidence="2" type="ORF">ETAA8_58210</name>
</gene>